<evidence type="ECO:0000313" key="1">
    <source>
        <dbReference type="EMBL" id="JAD33499.1"/>
    </source>
</evidence>
<organism evidence="1">
    <name type="scientific">Arundo donax</name>
    <name type="common">Giant reed</name>
    <name type="synonym">Donax arundinaceus</name>
    <dbReference type="NCBI Taxonomy" id="35708"/>
    <lineage>
        <taxon>Eukaryota</taxon>
        <taxon>Viridiplantae</taxon>
        <taxon>Streptophyta</taxon>
        <taxon>Embryophyta</taxon>
        <taxon>Tracheophyta</taxon>
        <taxon>Spermatophyta</taxon>
        <taxon>Magnoliopsida</taxon>
        <taxon>Liliopsida</taxon>
        <taxon>Poales</taxon>
        <taxon>Poaceae</taxon>
        <taxon>PACMAD clade</taxon>
        <taxon>Arundinoideae</taxon>
        <taxon>Arundineae</taxon>
        <taxon>Arundo</taxon>
    </lineage>
</organism>
<sequence>MPVEQLPVDGDKSDQCVLRWGVASHCSRCTSDRPSLSLLVLDHLESV</sequence>
<dbReference type="EMBL" id="GBRH01264396">
    <property type="protein sequence ID" value="JAD33499.1"/>
    <property type="molecule type" value="Transcribed_RNA"/>
</dbReference>
<protein>
    <submittedName>
        <fullName evidence="1">Uncharacterized protein</fullName>
    </submittedName>
</protein>
<accession>A0A0A8Z285</accession>
<name>A0A0A8Z285_ARUDO</name>
<dbReference type="AlphaFoldDB" id="A0A0A8Z285"/>
<reference evidence="1" key="1">
    <citation type="submission" date="2014-09" db="EMBL/GenBank/DDBJ databases">
        <authorList>
            <person name="Magalhaes I.L.F."/>
            <person name="Oliveira U."/>
            <person name="Santos F.R."/>
            <person name="Vidigal T.H.D.A."/>
            <person name="Brescovit A.D."/>
            <person name="Santos A.J."/>
        </authorList>
    </citation>
    <scope>NUCLEOTIDE SEQUENCE</scope>
    <source>
        <tissue evidence="1">Shoot tissue taken approximately 20 cm above the soil surface</tissue>
    </source>
</reference>
<proteinExistence type="predicted"/>
<reference evidence="1" key="2">
    <citation type="journal article" date="2015" name="Data Brief">
        <title>Shoot transcriptome of the giant reed, Arundo donax.</title>
        <authorList>
            <person name="Barrero R.A."/>
            <person name="Guerrero F.D."/>
            <person name="Moolhuijzen P."/>
            <person name="Goolsby J.A."/>
            <person name="Tidwell J."/>
            <person name="Bellgard S.E."/>
            <person name="Bellgard M.I."/>
        </authorList>
    </citation>
    <scope>NUCLEOTIDE SEQUENCE</scope>
    <source>
        <tissue evidence="1">Shoot tissue taken approximately 20 cm above the soil surface</tissue>
    </source>
</reference>